<dbReference type="Proteomes" id="UP000199153">
    <property type="component" value="Unassembled WGS sequence"/>
</dbReference>
<dbReference type="STRING" id="287099.SAMN05660413_00497"/>
<dbReference type="AlphaFoldDB" id="A0A1I4Y409"/>
<protein>
    <submittedName>
        <fullName evidence="1">Four helix bundle protein</fullName>
    </submittedName>
</protein>
<dbReference type="Gene3D" id="1.20.1440.60">
    <property type="entry name" value="23S rRNA-intervening sequence"/>
    <property type="match status" value="1"/>
</dbReference>
<dbReference type="InterPro" id="IPR012657">
    <property type="entry name" value="23S_rRNA-intervening_sequence"/>
</dbReference>
<dbReference type="PANTHER" id="PTHR38471">
    <property type="entry name" value="FOUR HELIX BUNDLE PROTEIN"/>
    <property type="match status" value="1"/>
</dbReference>
<dbReference type="EMBL" id="FOVL01000002">
    <property type="protein sequence ID" value="SFN32757.1"/>
    <property type="molecule type" value="Genomic_DNA"/>
</dbReference>
<reference evidence="1 2" key="1">
    <citation type="submission" date="2016-10" db="EMBL/GenBank/DDBJ databases">
        <authorList>
            <person name="de Groot N.N."/>
        </authorList>
    </citation>
    <scope>NUCLEOTIDE SEQUENCE [LARGE SCALE GENOMIC DNA]</scope>
    <source>
        <strain evidence="1 2">DSM 17794</strain>
    </source>
</reference>
<evidence type="ECO:0000313" key="1">
    <source>
        <dbReference type="EMBL" id="SFN32757.1"/>
    </source>
</evidence>
<proteinExistence type="predicted"/>
<keyword evidence="2" id="KW-1185">Reference proteome</keyword>
<organism evidence="1 2">
    <name type="scientific">Salegentibacter flavus</name>
    <dbReference type="NCBI Taxonomy" id="287099"/>
    <lineage>
        <taxon>Bacteria</taxon>
        <taxon>Pseudomonadati</taxon>
        <taxon>Bacteroidota</taxon>
        <taxon>Flavobacteriia</taxon>
        <taxon>Flavobacteriales</taxon>
        <taxon>Flavobacteriaceae</taxon>
        <taxon>Salegentibacter</taxon>
    </lineage>
</organism>
<sequence>MKSYRDLDIYNFAFQYAIQVHKISLKLPKFELYEQGSQVRRSSKSIKDNIVEGYGRRVYKQEFIKFLVYAHASLLECLSQLEMIDELYEIEEIAELRNKYDLLGGKIYSFQQYVENNWKS</sequence>
<dbReference type="OrthoDB" id="9811959at2"/>
<dbReference type="RefSeq" id="WP_093405464.1">
    <property type="nucleotide sequence ID" value="NZ_FOVL01000002.1"/>
</dbReference>
<gene>
    <name evidence="1" type="ORF">SAMN05660413_00497</name>
</gene>
<dbReference type="SUPFAM" id="SSF158446">
    <property type="entry name" value="IVS-encoded protein-like"/>
    <property type="match status" value="1"/>
</dbReference>
<dbReference type="InterPro" id="IPR036583">
    <property type="entry name" value="23S_rRNA_IVS_sf"/>
</dbReference>
<evidence type="ECO:0000313" key="2">
    <source>
        <dbReference type="Proteomes" id="UP000199153"/>
    </source>
</evidence>
<dbReference type="Pfam" id="PF05635">
    <property type="entry name" value="23S_rRNA_IVP"/>
    <property type="match status" value="1"/>
</dbReference>
<accession>A0A1I4Y409</accession>
<name>A0A1I4Y409_9FLAO</name>
<dbReference type="PANTHER" id="PTHR38471:SF2">
    <property type="entry name" value="FOUR HELIX BUNDLE PROTEIN"/>
    <property type="match status" value="1"/>
</dbReference>
<dbReference type="NCBIfam" id="TIGR02436">
    <property type="entry name" value="four helix bundle protein"/>
    <property type="match status" value="1"/>
</dbReference>